<feature type="domain" description="Phosphoadenosine phosphosulphate reductase" evidence="2">
    <location>
        <begin position="53"/>
        <end position="221"/>
    </location>
</feature>
<evidence type="ECO:0000259" key="2">
    <source>
        <dbReference type="Pfam" id="PF01507"/>
    </source>
</evidence>
<feature type="region of interest" description="Disordered" evidence="1">
    <location>
        <begin position="1"/>
        <end position="31"/>
    </location>
</feature>
<feature type="compositionally biased region" description="Acidic residues" evidence="1">
    <location>
        <begin position="1"/>
        <end position="12"/>
    </location>
</feature>
<gene>
    <name evidence="3" type="ORF">SAMN05216388_102636</name>
</gene>
<dbReference type="InterPro" id="IPR014729">
    <property type="entry name" value="Rossmann-like_a/b/a_fold"/>
</dbReference>
<accession>A0A1H8U9D6</accession>
<dbReference type="SUPFAM" id="SSF52402">
    <property type="entry name" value="Adenine nucleotide alpha hydrolases-like"/>
    <property type="match status" value="1"/>
</dbReference>
<dbReference type="InterPro" id="IPR002500">
    <property type="entry name" value="PAPS_reduct_dom"/>
</dbReference>
<dbReference type="EMBL" id="FOCX01000026">
    <property type="protein sequence ID" value="SEO99811.1"/>
    <property type="molecule type" value="Genomic_DNA"/>
</dbReference>
<evidence type="ECO:0000313" key="4">
    <source>
        <dbReference type="Proteomes" id="UP000198775"/>
    </source>
</evidence>
<dbReference type="Pfam" id="PF01507">
    <property type="entry name" value="PAPS_reduct"/>
    <property type="match status" value="1"/>
</dbReference>
<protein>
    <submittedName>
        <fullName evidence="3">Phosphoadenosine phosphosulfate reductase family protein</fullName>
    </submittedName>
</protein>
<dbReference type="OrthoDB" id="350486at2157"/>
<evidence type="ECO:0000313" key="3">
    <source>
        <dbReference type="EMBL" id="SEO99811.1"/>
    </source>
</evidence>
<reference evidence="4" key="1">
    <citation type="submission" date="2016-10" db="EMBL/GenBank/DDBJ databases">
        <authorList>
            <person name="Varghese N."/>
            <person name="Submissions S."/>
        </authorList>
    </citation>
    <scope>NUCLEOTIDE SEQUENCE [LARGE SCALE GENOMIC DNA]</scope>
    <source>
        <strain evidence="4">IBRC-M 10043</strain>
    </source>
</reference>
<dbReference type="AlphaFoldDB" id="A0A1H8U9D6"/>
<dbReference type="Gene3D" id="3.40.50.620">
    <property type="entry name" value="HUPs"/>
    <property type="match status" value="1"/>
</dbReference>
<proteinExistence type="predicted"/>
<name>A0A1H8U9D6_9EURY</name>
<sequence>MIELDGYEEIGPPEETVQSEHLSKPEPSSDPVDIWEISRVLDTSGVGGGKDRAVLFSGGDDSLALTHLAMENDMADFVIHLATNSSLPANIDYVREICKKFNWPFFIISSPMPFDLFAYRYAFPGPSLHRQAYIYFKGRQLGYFSRHRAGGVKYFSGVRRLESDRRMENIEAEVQYEDPSNGGNFRGWWLSPLIDKSDEWVAKYRGRHNLPRNPVARKIHRSGDCFCLAYGHRDEELVNLQAKFPDHAEWLLNTEQRVQEYRGRVYLLEDEHPDIYEEVSSLRKQTKPNPMRLTVLKNEYPGIFDSIAAVDKEQAIQRGRLDETCYIGHGGMSHTDLRERIADADSCQQTLCETCQGRASQVAASVKRRQQEAAAALEENTIQQTITPETETDSRQQHCEPQTLGSTSEESVASRTTQVTLDDASR</sequence>
<dbReference type="RefSeq" id="WP_092663362.1">
    <property type="nucleotide sequence ID" value="NZ_FOCX01000026.1"/>
</dbReference>
<dbReference type="GO" id="GO:0003824">
    <property type="term" value="F:catalytic activity"/>
    <property type="evidence" value="ECO:0007669"/>
    <property type="project" value="InterPro"/>
</dbReference>
<keyword evidence="4" id="KW-1185">Reference proteome</keyword>
<dbReference type="Proteomes" id="UP000198775">
    <property type="component" value="Unassembled WGS sequence"/>
</dbReference>
<organism evidence="3 4">
    <name type="scientific">Halorientalis persicus</name>
    <dbReference type="NCBI Taxonomy" id="1367881"/>
    <lineage>
        <taxon>Archaea</taxon>
        <taxon>Methanobacteriati</taxon>
        <taxon>Methanobacteriota</taxon>
        <taxon>Stenosarchaea group</taxon>
        <taxon>Halobacteria</taxon>
        <taxon>Halobacteriales</taxon>
        <taxon>Haloarculaceae</taxon>
        <taxon>Halorientalis</taxon>
    </lineage>
</organism>
<feature type="compositionally biased region" description="Polar residues" evidence="1">
    <location>
        <begin position="399"/>
        <end position="420"/>
    </location>
</feature>
<feature type="region of interest" description="Disordered" evidence="1">
    <location>
        <begin position="384"/>
        <end position="426"/>
    </location>
</feature>
<evidence type="ECO:0000256" key="1">
    <source>
        <dbReference type="SAM" id="MobiDB-lite"/>
    </source>
</evidence>